<keyword evidence="13" id="KW-1185">Reference proteome</keyword>
<dbReference type="EC" id="1.4.3.-" evidence="9"/>
<evidence type="ECO:0000256" key="1">
    <source>
        <dbReference type="ARBA" id="ARBA00001935"/>
    </source>
</evidence>
<dbReference type="GO" id="GO:0009308">
    <property type="term" value="P:amine metabolic process"/>
    <property type="evidence" value="ECO:0007669"/>
    <property type="project" value="UniProtKB-UniRule"/>
</dbReference>
<dbReference type="InterPro" id="IPR015328">
    <property type="entry name" value="DUF1965"/>
</dbReference>
<gene>
    <name evidence="12" type="ORF">CPLU01_13635</name>
</gene>
<keyword evidence="4 7" id="KW-0801">TPQ</keyword>
<protein>
    <recommendedName>
        <fullName evidence="9">Amine oxidase</fullName>
        <ecNumber evidence="9">1.4.3.-</ecNumber>
    </recommendedName>
</protein>
<evidence type="ECO:0000313" key="12">
    <source>
        <dbReference type="EMBL" id="KAF6817227.1"/>
    </source>
</evidence>
<dbReference type="InterPro" id="IPR015798">
    <property type="entry name" value="Cu_amine_oxidase_C"/>
</dbReference>
<evidence type="ECO:0000256" key="4">
    <source>
        <dbReference type="ARBA" id="ARBA00022772"/>
    </source>
</evidence>
<feature type="domain" description="DUF1965" evidence="11">
    <location>
        <begin position="597"/>
        <end position="644"/>
    </location>
</feature>
<evidence type="ECO:0000259" key="10">
    <source>
        <dbReference type="Pfam" id="PF01179"/>
    </source>
</evidence>
<evidence type="ECO:0000313" key="13">
    <source>
        <dbReference type="Proteomes" id="UP000654918"/>
    </source>
</evidence>
<evidence type="ECO:0000256" key="8">
    <source>
        <dbReference type="PIRSR" id="PIRSR600269-51"/>
    </source>
</evidence>
<accession>A0A8H6JQ13</accession>
<dbReference type="SUPFAM" id="SSF48264">
    <property type="entry name" value="Cytochrome P450"/>
    <property type="match status" value="1"/>
</dbReference>
<dbReference type="InterPro" id="IPR036460">
    <property type="entry name" value="Cu_amine_oxidase_C_sf"/>
</dbReference>
<dbReference type="PANTHER" id="PTHR10638">
    <property type="entry name" value="COPPER AMINE OXIDASE"/>
    <property type="match status" value="1"/>
</dbReference>
<feature type="domain" description="Copper amine oxidase catalytic" evidence="10">
    <location>
        <begin position="676"/>
        <end position="1082"/>
    </location>
</feature>
<feature type="modified residue" description="2',4',5'-topaquinone" evidence="8">
    <location>
        <position position="838"/>
    </location>
</feature>
<evidence type="ECO:0000256" key="6">
    <source>
        <dbReference type="ARBA" id="ARBA00023008"/>
    </source>
</evidence>
<dbReference type="InterPro" id="IPR001128">
    <property type="entry name" value="Cyt_P450"/>
</dbReference>
<dbReference type="AlphaFoldDB" id="A0A8H6JQ13"/>
<comment type="caution">
    <text evidence="12">The sequence shown here is derived from an EMBL/GenBank/DDBJ whole genome shotgun (WGS) entry which is preliminary data.</text>
</comment>
<feature type="active site" description="Schiff-base intermediate with substrate; via topaquinone" evidence="7">
    <location>
        <position position="838"/>
    </location>
</feature>
<dbReference type="GO" id="GO:0005507">
    <property type="term" value="F:copper ion binding"/>
    <property type="evidence" value="ECO:0007669"/>
    <property type="project" value="InterPro"/>
</dbReference>
<dbReference type="Pfam" id="PF09248">
    <property type="entry name" value="DUF1965"/>
    <property type="match status" value="1"/>
</dbReference>
<dbReference type="Pfam" id="PF01179">
    <property type="entry name" value="Cu_amine_oxid"/>
    <property type="match status" value="1"/>
</dbReference>
<feature type="active site" description="Proton acceptor" evidence="7">
    <location>
        <position position="750"/>
    </location>
</feature>
<organism evidence="12 13">
    <name type="scientific">Colletotrichum plurivorum</name>
    <dbReference type="NCBI Taxonomy" id="2175906"/>
    <lineage>
        <taxon>Eukaryota</taxon>
        <taxon>Fungi</taxon>
        <taxon>Dikarya</taxon>
        <taxon>Ascomycota</taxon>
        <taxon>Pezizomycotina</taxon>
        <taxon>Sordariomycetes</taxon>
        <taxon>Hypocreomycetidae</taxon>
        <taxon>Glomerellales</taxon>
        <taxon>Glomerellaceae</taxon>
        <taxon>Colletotrichum</taxon>
        <taxon>Colletotrichum orchidearum species complex</taxon>
    </lineage>
</organism>
<dbReference type="PRINTS" id="PR00766">
    <property type="entry name" value="CUDAOXIDASE"/>
</dbReference>
<comment type="cofactor">
    <cofactor evidence="9">
        <name>Cu cation</name>
        <dbReference type="ChEBI" id="CHEBI:23378"/>
    </cofactor>
    <text evidence="9">Contains 1 topaquinone per subunit.</text>
</comment>
<keyword evidence="5 9" id="KW-0560">Oxidoreductase</keyword>
<dbReference type="EMBL" id="WIGO01000321">
    <property type="protein sequence ID" value="KAF6817227.1"/>
    <property type="molecule type" value="Genomic_DNA"/>
</dbReference>
<dbReference type="GO" id="GO:0005886">
    <property type="term" value="C:plasma membrane"/>
    <property type="evidence" value="ECO:0007669"/>
    <property type="project" value="TreeGrafter"/>
</dbReference>
<name>A0A8H6JQ13_9PEZI</name>
<comment type="PTM">
    <text evidence="8 9">Topaquinone (TPQ) is generated by copper-dependent autoxidation of a specific tyrosyl residue.</text>
</comment>
<reference evidence="12" key="1">
    <citation type="journal article" date="2020" name="Phytopathology">
        <title>Genome Sequence Resources of Colletotrichum truncatum, C. plurivorum, C. musicola, and C. sojae: Four Species Pathogenic to Soybean (Glycine max).</title>
        <authorList>
            <person name="Rogerio F."/>
            <person name="Boufleur T.R."/>
            <person name="Ciampi-Guillardi M."/>
            <person name="Sukno S.A."/>
            <person name="Thon M.R."/>
            <person name="Massola Junior N.S."/>
            <person name="Baroncelli R."/>
        </authorList>
    </citation>
    <scope>NUCLEOTIDE SEQUENCE</scope>
    <source>
        <strain evidence="12">LFN00145</strain>
    </source>
</reference>
<dbReference type="CDD" id="cd11041">
    <property type="entry name" value="CYP503A1-like"/>
    <property type="match status" value="1"/>
</dbReference>
<dbReference type="GO" id="GO:0048038">
    <property type="term" value="F:quinone binding"/>
    <property type="evidence" value="ECO:0007669"/>
    <property type="project" value="InterPro"/>
</dbReference>
<evidence type="ECO:0000256" key="2">
    <source>
        <dbReference type="ARBA" id="ARBA00007983"/>
    </source>
</evidence>
<dbReference type="Proteomes" id="UP000654918">
    <property type="component" value="Unassembled WGS sequence"/>
</dbReference>
<dbReference type="GO" id="GO:0008131">
    <property type="term" value="F:primary methylamine oxidase activity"/>
    <property type="evidence" value="ECO:0007669"/>
    <property type="project" value="InterPro"/>
</dbReference>
<dbReference type="GO" id="GO:0020037">
    <property type="term" value="F:heme binding"/>
    <property type="evidence" value="ECO:0007669"/>
    <property type="project" value="InterPro"/>
</dbReference>
<dbReference type="GO" id="GO:0005506">
    <property type="term" value="F:iron ion binding"/>
    <property type="evidence" value="ECO:0007669"/>
    <property type="project" value="InterPro"/>
</dbReference>
<dbReference type="SUPFAM" id="SSF54416">
    <property type="entry name" value="Amine oxidase N-terminal region"/>
    <property type="match status" value="2"/>
</dbReference>
<evidence type="ECO:0000256" key="9">
    <source>
        <dbReference type="RuleBase" id="RU000672"/>
    </source>
</evidence>
<dbReference type="GO" id="GO:0004497">
    <property type="term" value="F:monooxygenase activity"/>
    <property type="evidence" value="ECO:0007669"/>
    <property type="project" value="InterPro"/>
</dbReference>
<evidence type="ECO:0000256" key="3">
    <source>
        <dbReference type="ARBA" id="ARBA00022723"/>
    </source>
</evidence>
<dbReference type="GO" id="GO:0016705">
    <property type="term" value="F:oxidoreductase activity, acting on paired donors, with incorporation or reduction of molecular oxygen"/>
    <property type="evidence" value="ECO:0007669"/>
    <property type="project" value="InterPro"/>
</dbReference>
<keyword evidence="6 9" id="KW-0186">Copper</keyword>
<evidence type="ECO:0000259" key="11">
    <source>
        <dbReference type="Pfam" id="PF09248"/>
    </source>
</evidence>
<keyword evidence="3 9" id="KW-0479">Metal-binding</keyword>
<dbReference type="Gene3D" id="2.70.98.20">
    <property type="entry name" value="Copper amine oxidase, catalytic domain"/>
    <property type="match status" value="1"/>
</dbReference>
<dbReference type="Pfam" id="PF00067">
    <property type="entry name" value="p450"/>
    <property type="match status" value="1"/>
</dbReference>
<evidence type="ECO:0000256" key="5">
    <source>
        <dbReference type="ARBA" id="ARBA00023002"/>
    </source>
</evidence>
<proteinExistence type="inferred from homology"/>
<dbReference type="Gene3D" id="3.10.450.40">
    <property type="match status" value="2"/>
</dbReference>
<comment type="similarity">
    <text evidence="2 9">Belongs to the copper/topaquinone oxidase family.</text>
</comment>
<evidence type="ECO:0000256" key="7">
    <source>
        <dbReference type="PIRSR" id="PIRSR600269-50"/>
    </source>
</evidence>
<dbReference type="SUPFAM" id="SSF49998">
    <property type="entry name" value="Amine oxidase catalytic domain"/>
    <property type="match status" value="1"/>
</dbReference>
<dbReference type="InterPro" id="IPR016182">
    <property type="entry name" value="Cu_amine_oxidase_N-reg"/>
</dbReference>
<sequence>MGGLKEFALTTFKREINPKLQSFIPLFTDLIEEQISNTFGKGTSWEPVNMYPSMLRMLGVLTARVMVGDEAPHNQTWVTLTTDFVQSGVAYGHALKLWPSYLRPLICRFLPQHSEVQGQLNDGRKILIDAIRKIREREENGVPEPQPASVLYHMSRKAPGTSSRVIDMHLKEQMNLATIFELAAHTDYIPELRKEAIDTLAKFDGVFSKAAMSEMHKLDSFIQEAHRLNSPNLTAVQRLAIQDVTLSDGTFLPKGTKLEFPAYAFHLDEELHKNAAQFDGFRFFRKRQEDGEGAGGKHHYVSVRKDVLGWGYGKNACPGRFMADIEIKLVVAFVLMNYDLKNPDGQGRYQNVHFENQVFPAADPILVRKIRREDIGPDGRVMEILLLNISTCNVNEAAPKVKAPKLNVWSPISPEDNFAVWNLLHDLATGLNLTDPSVANLTDNYVFWIDTLHTNKSDVLPYLSGVSEPPPKYARAVIFAGGKEEPDSQEYMIGPLPVRGATKVEKLDYIYNGGSGGKLPFNSRYFDGARTRATEPLLVSVMSNISDITSELIGGVYYGSSDNRTTLTSTSGTPMSYDGTQAFRTVMFRYPNAATYLTPLDFFVLLDIPGTDPSHYKLKGIVTNEKFFPTIEAFRAAWEAGELSEAFKQTRTPDWGLLVYKPELGVRDLEHKLAPQSLEVGGKRYKVDEEEKYIEYMGWSFYTSYSRTLGLMYYDIKFKGERVIYELSLQEAAAQYAGFTPKAAGTVYHDTYYSLGTDLNTLVEGYDCPFGSTFWNVTYHEGNSSVVNTDAICIFEADSGYPVSRHRFGSGNEYGFSYLGTVKASALTMRSVATVGNYDYMFDYSFHVDGSLEVTVRASGFLQSSFYYPDQGNFSPRIQEATMGSLHDHILTYKADFDILDARNSLEVSELVVVNQTQPWYQELGAFEQMELRRSTMSEEQQFNWQPNNAAMYCIVNPNATNAWGEKRGYRVVPGKSNIHLTPLNSPWTKHQTPFAKAHLALSRQHDTEPYANSHANVNLPLKPQQDFLKFFDGESTEDEDIVLWFNLGMHHFTRSEDIPVTLYSEAVSSIVFAPQNFNDRAQDGDLLNRRWVVVNETTGELEYDAYGVELPGQCEVNLAEPALSIKKNDEI</sequence>
<comment type="cofactor">
    <cofactor evidence="1">
        <name>Cu cation</name>
        <dbReference type="ChEBI" id="CHEBI:23378"/>
    </cofactor>
</comment>
<dbReference type="InterPro" id="IPR000269">
    <property type="entry name" value="Cu_amine_oxidase"/>
</dbReference>
<dbReference type="InterPro" id="IPR036396">
    <property type="entry name" value="Cyt_P450_sf"/>
</dbReference>
<dbReference type="Gene3D" id="1.10.630.10">
    <property type="entry name" value="Cytochrome P450"/>
    <property type="match status" value="1"/>
</dbReference>
<dbReference type="PANTHER" id="PTHR10638:SF20">
    <property type="entry name" value="AMINE OXIDASE"/>
    <property type="match status" value="1"/>
</dbReference>